<proteinExistence type="inferred from homology"/>
<evidence type="ECO:0000256" key="2">
    <source>
        <dbReference type="ARBA" id="ARBA00022741"/>
    </source>
</evidence>
<dbReference type="PANTHER" id="PTHR19375">
    <property type="entry name" value="HEAT SHOCK PROTEIN 70KDA"/>
    <property type="match status" value="1"/>
</dbReference>
<evidence type="ECO:0000256" key="1">
    <source>
        <dbReference type="ARBA" id="ARBA00007381"/>
    </source>
</evidence>
<dbReference type="Pfam" id="PF00012">
    <property type="entry name" value="HSP70"/>
    <property type="match status" value="1"/>
</dbReference>
<comment type="caution">
    <text evidence="5">The sequence shown here is derived from an EMBL/GenBank/DDBJ whole genome shotgun (WGS) entry which is preliminary data.</text>
</comment>
<comment type="similarity">
    <text evidence="1 4">Belongs to the heat shock protein 70 family.</text>
</comment>
<dbReference type="Gene3D" id="3.90.640.10">
    <property type="entry name" value="Actin, Chain A, domain 4"/>
    <property type="match status" value="1"/>
</dbReference>
<dbReference type="Gene3D" id="3.30.420.40">
    <property type="match status" value="2"/>
</dbReference>
<sequence length="539" mass="59920">MTLAIDFGTSNTVIARWNETSSETEIPFLETLTKTCSIPDSGTAKFIPSLIHIAPDGNRLIGARVESAGLVSHPATFRWLKMDLLRSGGANRSRRINGTIIYPRAAAAELVDNLLMFARGHYGNTDHDVVMTVPVEAYDHYLNWMEETAMKRFSGSVRLIDEATACILGYTSSLGERTCHAIIDFGGGTLDVSIVRTSPETATTGTCRVLGRAGEEIGGMMVDNWLLEYITDRDSICNDRIAGIGTTMLKAVEDAKISISNGKPEASVSVYDDLTQQLLSTVITSSEVQHVLEQKRQPGNYSLYQLLTRTIDRALEDARERAGLKKHELESVFLTGGSSMLPGIRQRIREYFPDCSVYSNNPFEAIARGACRFAGMPLDQALTHDYCLQSWNREQKKFEMVPVVPKGTAYPVHEPVTSKYIKAAGRQQQVLGLVIFERSVMQRPSIRFVHGAEGLEPVRDQSGKETQTKALNPLDNDFIHADPPCNPEERRFIAGFGVDEQRRLTIWLKDTLEGNRSFIRLRDNTRLPLPVANLPVVKL</sequence>
<evidence type="ECO:0000256" key="4">
    <source>
        <dbReference type="RuleBase" id="RU003322"/>
    </source>
</evidence>
<dbReference type="PROSITE" id="PS00329">
    <property type="entry name" value="HSP70_2"/>
    <property type="match status" value="1"/>
</dbReference>
<dbReference type="SUPFAM" id="SSF53067">
    <property type="entry name" value="Actin-like ATPase domain"/>
    <property type="match status" value="2"/>
</dbReference>
<reference evidence="5" key="1">
    <citation type="journal article" date="2020" name="mSystems">
        <title>Genome- and Community-Level Interaction Insights into Carbon Utilization and Element Cycling Functions of Hydrothermarchaeota in Hydrothermal Sediment.</title>
        <authorList>
            <person name="Zhou Z."/>
            <person name="Liu Y."/>
            <person name="Xu W."/>
            <person name="Pan J."/>
            <person name="Luo Z.H."/>
            <person name="Li M."/>
        </authorList>
    </citation>
    <scope>NUCLEOTIDE SEQUENCE [LARGE SCALE GENOMIC DNA]</scope>
    <source>
        <strain evidence="5">SpSt-1181</strain>
    </source>
</reference>
<evidence type="ECO:0000256" key="3">
    <source>
        <dbReference type="ARBA" id="ARBA00022840"/>
    </source>
</evidence>
<dbReference type="EMBL" id="DSBW01000049">
    <property type="protein sequence ID" value="HED30477.1"/>
    <property type="molecule type" value="Genomic_DNA"/>
</dbReference>
<organism evidence="5">
    <name type="scientific">Prosthecochloris aestuarii</name>
    <dbReference type="NCBI Taxonomy" id="1102"/>
    <lineage>
        <taxon>Bacteria</taxon>
        <taxon>Pseudomonadati</taxon>
        <taxon>Chlorobiota</taxon>
        <taxon>Chlorobiia</taxon>
        <taxon>Chlorobiales</taxon>
        <taxon>Chlorobiaceae</taxon>
        <taxon>Prosthecochloris</taxon>
    </lineage>
</organism>
<dbReference type="InterPro" id="IPR018181">
    <property type="entry name" value="Heat_shock_70_CS"/>
</dbReference>
<keyword evidence="3 4" id="KW-0067">ATP-binding</keyword>
<gene>
    <name evidence="5" type="ORF">ENN50_02050</name>
</gene>
<evidence type="ECO:0000313" key="5">
    <source>
        <dbReference type="EMBL" id="HED30477.1"/>
    </source>
</evidence>
<dbReference type="InterPro" id="IPR043129">
    <property type="entry name" value="ATPase_NBD"/>
</dbReference>
<dbReference type="GO" id="GO:0140662">
    <property type="term" value="F:ATP-dependent protein folding chaperone"/>
    <property type="evidence" value="ECO:0007669"/>
    <property type="project" value="InterPro"/>
</dbReference>
<dbReference type="PROSITE" id="PS01036">
    <property type="entry name" value="HSP70_3"/>
    <property type="match status" value="1"/>
</dbReference>
<dbReference type="PRINTS" id="PR00301">
    <property type="entry name" value="HEATSHOCK70"/>
</dbReference>
<dbReference type="InterPro" id="IPR013126">
    <property type="entry name" value="Hsp_70_fam"/>
</dbReference>
<dbReference type="GO" id="GO:0005524">
    <property type="term" value="F:ATP binding"/>
    <property type="evidence" value="ECO:0007669"/>
    <property type="project" value="UniProtKB-KW"/>
</dbReference>
<dbReference type="Proteomes" id="UP000886335">
    <property type="component" value="Unassembled WGS sequence"/>
</dbReference>
<keyword evidence="2 4" id="KW-0547">Nucleotide-binding</keyword>
<accession>A0A831SLL6</accession>
<dbReference type="AlphaFoldDB" id="A0A831SLL6"/>
<protein>
    <submittedName>
        <fullName evidence="5">Hsp70 family protein</fullName>
    </submittedName>
</protein>
<name>A0A831SLL6_PROAE</name>